<dbReference type="PANTHER" id="PTHR35896">
    <property type="entry name" value="IG-LIKE DOMAIN-CONTAINING PROTEIN"/>
    <property type="match status" value="1"/>
</dbReference>
<name>A0AAV9N710_9EURO</name>
<dbReference type="EMBL" id="JAVRRD010000017">
    <property type="protein sequence ID" value="KAK5050519.1"/>
    <property type="molecule type" value="Genomic_DNA"/>
</dbReference>
<proteinExistence type="predicted"/>
<evidence type="ECO:0000313" key="1">
    <source>
        <dbReference type="EMBL" id="KAK5050519.1"/>
    </source>
</evidence>
<dbReference type="Proteomes" id="UP001358417">
    <property type="component" value="Unassembled WGS sequence"/>
</dbReference>
<dbReference type="InterPro" id="IPR053008">
    <property type="entry name" value="Phomopsin_biosynth_assoc"/>
</dbReference>
<sequence>MSLKNMSGEQQPFLQYSDDLLSVDEHESGHSAHHGKASWSSFLSHLLVFLLTSSVWLAISLAIPAISNSRSVGTADQVQNVTSNAWALDCGDSVEEAKALGCKYDVLLNHWVPAPCVDDEFVQEYQEDDSWAAYYDEDMTHQIMTSDEMSELDIYYTSVRDHVNHCAMIWKKQFYVLFEERSAFDSVIVTPYHTDHCAQYLSDVTAQNLTSSTRVEVGFAGCWMKE</sequence>
<dbReference type="PANTHER" id="PTHR35896:SF3">
    <property type="entry name" value="MAJOR FACILITATOR SUPERFAMILY TRANSPORTER"/>
    <property type="match status" value="1"/>
</dbReference>
<protein>
    <submittedName>
        <fullName evidence="1">Uncharacterized protein</fullName>
    </submittedName>
</protein>
<dbReference type="AlphaFoldDB" id="A0AAV9N710"/>
<evidence type="ECO:0000313" key="2">
    <source>
        <dbReference type="Proteomes" id="UP001358417"/>
    </source>
</evidence>
<comment type="caution">
    <text evidence="1">The sequence shown here is derived from an EMBL/GenBank/DDBJ whole genome shotgun (WGS) entry which is preliminary data.</text>
</comment>
<accession>A0AAV9N710</accession>
<organism evidence="1 2">
    <name type="scientific">Exophiala bonariae</name>
    <dbReference type="NCBI Taxonomy" id="1690606"/>
    <lineage>
        <taxon>Eukaryota</taxon>
        <taxon>Fungi</taxon>
        <taxon>Dikarya</taxon>
        <taxon>Ascomycota</taxon>
        <taxon>Pezizomycotina</taxon>
        <taxon>Eurotiomycetes</taxon>
        <taxon>Chaetothyriomycetidae</taxon>
        <taxon>Chaetothyriales</taxon>
        <taxon>Herpotrichiellaceae</taxon>
        <taxon>Exophiala</taxon>
    </lineage>
</organism>
<dbReference type="GeneID" id="89971983"/>
<reference evidence="1 2" key="1">
    <citation type="submission" date="2023-08" db="EMBL/GenBank/DDBJ databases">
        <title>Black Yeasts Isolated from many extreme environments.</title>
        <authorList>
            <person name="Coleine C."/>
            <person name="Stajich J.E."/>
            <person name="Selbmann L."/>
        </authorList>
    </citation>
    <scope>NUCLEOTIDE SEQUENCE [LARGE SCALE GENOMIC DNA]</scope>
    <source>
        <strain evidence="1 2">CCFEE 5792</strain>
    </source>
</reference>
<keyword evidence="2" id="KW-1185">Reference proteome</keyword>
<gene>
    <name evidence="1" type="ORF">LTR84_003800</name>
</gene>
<dbReference type="RefSeq" id="XP_064705105.1">
    <property type="nucleotide sequence ID" value="XM_064847384.1"/>
</dbReference>